<dbReference type="AlphaFoldDB" id="A0A6M0SU47"/>
<evidence type="ECO:0000313" key="3">
    <source>
        <dbReference type="Proteomes" id="UP000473089"/>
    </source>
</evidence>
<evidence type="ECO:0000259" key="1">
    <source>
        <dbReference type="Pfam" id="PF13649"/>
    </source>
</evidence>
<gene>
    <name evidence="2" type="ORF">EXM42_01130</name>
</gene>
<dbReference type="Gene3D" id="3.40.50.150">
    <property type="entry name" value="Vaccinia Virus protein VP39"/>
    <property type="match status" value="1"/>
</dbReference>
<dbReference type="Gene3D" id="2.20.25.110">
    <property type="entry name" value="S-adenosyl-L-methionine-dependent methyltransferases"/>
    <property type="match status" value="1"/>
</dbReference>
<dbReference type="CDD" id="cd02440">
    <property type="entry name" value="AdoMet_MTases"/>
    <property type="match status" value="1"/>
</dbReference>
<proteinExistence type="predicted"/>
<organism evidence="2 3">
    <name type="scientific">Clostridium botulinum</name>
    <dbReference type="NCBI Taxonomy" id="1491"/>
    <lineage>
        <taxon>Bacteria</taxon>
        <taxon>Bacillati</taxon>
        <taxon>Bacillota</taxon>
        <taxon>Clostridia</taxon>
        <taxon>Eubacteriales</taxon>
        <taxon>Clostridiaceae</taxon>
        <taxon>Clostridium</taxon>
    </lineage>
</organism>
<dbReference type="Proteomes" id="UP000473089">
    <property type="component" value="Unassembled WGS sequence"/>
</dbReference>
<reference evidence="2 3" key="1">
    <citation type="submission" date="2019-02" db="EMBL/GenBank/DDBJ databases">
        <title>Genome sequencing of Clostridium botulinum clinical isolates.</title>
        <authorList>
            <person name="Brunt J."/>
            <person name="Van Vliet A.H.M."/>
            <person name="Stringer S.C."/>
            <person name="Grant K.A."/>
            <person name="Carter A.C."/>
            <person name="Peck M.W."/>
        </authorList>
    </citation>
    <scope>NUCLEOTIDE SEQUENCE [LARGE SCALE GENOMIC DNA]</scope>
    <source>
        <strain evidence="2 3">R1125/03</strain>
    </source>
</reference>
<dbReference type="GO" id="GO:0032259">
    <property type="term" value="P:methylation"/>
    <property type="evidence" value="ECO:0007669"/>
    <property type="project" value="UniProtKB-KW"/>
</dbReference>
<dbReference type="EMBL" id="SGJP01000002">
    <property type="protein sequence ID" value="NFA59049.1"/>
    <property type="molecule type" value="Genomic_DNA"/>
</dbReference>
<evidence type="ECO:0000313" key="2">
    <source>
        <dbReference type="EMBL" id="NFA59049.1"/>
    </source>
</evidence>
<dbReference type="Pfam" id="PF13649">
    <property type="entry name" value="Methyltransf_25"/>
    <property type="match status" value="1"/>
</dbReference>
<comment type="caution">
    <text evidence="2">The sequence shown here is derived from an EMBL/GenBank/DDBJ whole genome shotgun (WGS) entry which is preliminary data.</text>
</comment>
<protein>
    <submittedName>
        <fullName evidence="2">Class I SAM-dependent methyltransferase</fullName>
    </submittedName>
</protein>
<keyword evidence="2" id="KW-0808">Transferase</keyword>
<dbReference type="InterPro" id="IPR041698">
    <property type="entry name" value="Methyltransf_25"/>
</dbReference>
<keyword evidence="2" id="KW-0489">Methyltransferase</keyword>
<name>A0A6M0SU47_CLOBO</name>
<dbReference type="SUPFAM" id="SSF53335">
    <property type="entry name" value="S-adenosyl-L-methionine-dependent methyltransferases"/>
    <property type="match status" value="1"/>
</dbReference>
<accession>A0A6M0SU47</accession>
<feature type="domain" description="Methyltransferase" evidence="1">
    <location>
        <begin position="38"/>
        <end position="129"/>
    </location>
</feature>
<dbReference type="GO" id="GO:0008168">
    <property type="term" value="F:methyltransferase activity"/>
    <property type="evidence" value="ECO:0007669"/>
    <property type="project" value="UniProtKB-KW"/>
</dbReference>
<sequence length="246" mass="28642">MINYYGSLCTTMYELLHPVAPEDELQFYLQYAKDGMKILEPLCGSGRFLVPFLKNGFNITGFDMSTEMLEQLHKKAPNAQVFESSIENFYPKEKYDYIFITSGSFSLFLDENTAFNVLVKMKESLAPKGKFVFAAETTANIIPDREEYIKNCSVKTKEGYDIIFKSKSFYDKHKKILSTPSLYELYDGNDLLCKEEMDFRIKLYDFGELDKLILKAGFKGNYVFSDFNRRESIDKNTETFLYECYI</sequence>
<dbReference type="InterPro" id="IPR029063">
    <property type="entry name" value="SAM-dependent_MTases_sf"/>
</dbReference>